<comment type="caution">
    <text evidence="2">The sequence shown here is derived from an EMBL/GenBank/DDBJ whole genome shotgun (WGS) entry which is preliminary data.</text>
</comment>
<dbReference type="Pfam" id="PF05368">
    <property type="entry name" value="NmrA"/>
    <property type="match status" value="1"/>
</dbReference>
<dbReference type="SUPFAM" id="SSF51735">
    <property type="entry name" value="NAD(P)-binding Rossmann-fold domains"/>
    <property type="match status" value="1"/>
</dbReference>
<gene>
    <name evidence="2" type="ORF">JMJ35_003917</name>
</gene>
<dbReference type="InterPro" id="IPR036291">
    <property type="entry name" value="NAD(P)-bd_dom_sf"/>
</dbReference>
<organism evidence="2 3">
    <name type="scientific">Cladonia borealis</name>
    <dbReference type="NCBI Taxonomy" id="184061"/>
    <lineage>
        <taxon>Eukaryota</taxon>
        <taxon>Fungi</taxon>
        <taxon>Dikarya</taxon>
        <taxon>Ascomycota</taxon>
        <taxon>Pezizomycotina</taxon>
        <taxon>Lecanoromycetes</taxon>
        <taxon>OSLEUM clade</taxon>
        <taxon>Lecanoromycetidae</taxon>
        <taxon>Lecanorales</taxon>
        <taxon>Lecanorineae</taxon>
        <taxon>Cladoniaceae</taxon>
        <taxon>Cladonia</taxon>
    </lineage>
</organism>
<dbReference type="InterPro" id="IPR008030">
    <property type="entry name" value="NmrA-like"/>
</dbReference>
<dbReference type="InterPro" id="IPR051604">
    <property type="entry name" value="Ergot_Alk_Oxidoreductase"/>
</dbReference>
<evidence type="ECO:0000313" key="3">
    <source>
        <dbReference type="Proteomes" id="UP001166286"/>
    </source>
</evidence>
<sequence>MTIDFSNDIILLTCANGKQCGHLIPFLLPKWKHLRLAVKSESSRQTLEKKYGPTWQSDLKSNIDVVLADLAQPDDCYRIMEGVTAVYHVGPGFHPRETEIGYNIIDAALHHHISHFIYSSVLHPVLRKLMNHDCKRYVEEYLIESGLPYTILQPSHFMDMFPLPKLLAEENPTYTARWDPDVKFSYTSLHDLGEATAKILEQREQHFYATYQMVSTCQPMGYNEVCEIASKVIGKEIHVETMPFQKTMEGSAEGMLGLPPGEYARDGVQRMLLYYNYRGLVGSTNVMRWVLGREPLSWERWCEMIVKEVEGKE</sequence>
<keyword evidence="3" id="KW-1185">Reference proteome</keyword>
<name>A0AA39V2J9_9LECA</name>
<evidence type="ECO:0000313" key="2">
    <source>
        <dbReference type="EMBL" id="KAK0513553.1"/>
    </source>
</evidence>
<dbReference type="EMBL" id="JAFEKC020000007">
    <property type="protein sequence ID" value="KAK0513553.1"/>
    <property type="molecule type" value="Genomic_DNA"/>
</dbReference>
<proteinExistence type="predicted"/>
<protein>
    <recommendedName>
        <fullName evidence="1">NmrA-like domain-containing protein</fullName>
    </recommendedName>
</protein>
<dbReference type="Gene3D" id="3.40.50.720">
    <property type="entry name" value="NAD(P)-binding Rossmann-like Domain"/>
    <property type="match status" value="1"/>
</dbReference>
<feature type="domain" description="NmrA-like" evidence="1">
    <location>
        <begin position="8"/>
        <end position="246"/>
    </location>
</feature>
<reference evidence="2" key="1">
    <citation type="submission" date="2023-03" db="EMBL/GenBank/DDBJ databases">
        <title>Complete genome of Cladonia borealis.</title>
        <authorList>
            <person name="Park H."/>
        </authorList>
    </citation>
    <scope>NUCLEOTIDE SEQUENCE</scope>
    <source>
        <strain evidence="2">ANT050790</strain>
    </source>
</reference>
<dbReference type="PANTHER" id="PTHR43162:SF1">
    <property type="entry name" value="PRESTALK A DIFFERENTIATION PROTEIN A"/>
    <property type="match status" value="1"/>
</dbReference>
<dbReference type="Proteomes" id="UP001166286">
    <property type="component" value="Unassembled WGS sequence"/>
</dbReference>
<dbReference type="AlphaFoldDB" id="A0AA39V2J9"/>
<evidence type="ECO:0000259" key="1">
    <source>
        <dbReference type="Pfam" id="PF05368"/>
    </source>
</evidence>
<dbReference type="PANTHER" id="PTHR43162">
    <property type="match status" value="1"/>
</dbReference>
<accession>A0AA39V2J9</accession>